<dbReference type="InterPro" id="IPR036259">
    <property type="entry name" value="MFS_trans_sf"/>
</dbReference>
<feature type="transmembrane region" description="Helical" evidence="7">
    <location>
        <begin position="138"/>
        <end position="158"/>
    </location>
</feature>
<dbReference type="GO" id="GO:0005886">
    <property type="term" value="C:plasma membrane"/>
    <property type="evidence" value="ECO:0007669"/>
    <property type="project" value="UniProtKB-SubCell"/>
</dbReference>
<keyword evidence="5 7" id="KW-1133">Transmembrane helix</keyword>
<feature type="transmembrane region" description="Helical" evidence="7">
    <location>
        <begin position="9"/>
        <end position="29"/>
    </location>
</feature>
<dbReference type="GO" id="GO:0022857">
    <property type="term" value="F:transmembrane transporter activity"/>
    <property type="evidence" value="ECO:0007669"/>
    <property type="project" value="InterPro"/>
</dbReference>
<evidence type="ECO:0000256" key="1">
    <source>
        <dbReference type="ARBA" id="ARBA00004651"/>
    </source>
</evidence>
<dbReference type="InterPro" id="IPR050189">
    <property type="entry name" value="MFS_Efflux_Transporters"/>
</dbReference>
<evidence type="ECO:0000256" key="2">
    <source>
        <dbReference type="ARBA" id="ARBA00022448"/>
    </source>
</evidence>
<keyword evidence="2" id="KW-0813">Transport</keyword>
<dbReference type="EMBL" id="LR130778">
    <property type="protein sequence ID" value="VDN47017.1"/>
    <property type="molecule type" value="Genomic_DNA"/>
</dbReference>
<evidence type="ECO:0000259" key="8">
    <source>
        <dbReference type="PROSITE" id="PS50850"/>
    </source>
</evidence>
<dbReference type="PANTHER" id="PTHR43124">
    <property type="entry name" value="PURINE EFFLUX PUMP PBUE"/>
    <property type="match status" value="1"/>
</dbReference>
<proteinExistence type="predicted"/>
<feature type="transmembrane region" description="Helical" evidence="7">
    <location>
        <begin position="243"/>
        <end position="262"/>
    </location>
</feature>
<dbReference type="PRINTS" id="PR01035">
    <property type="entry name" value="TCRTETA"/>
</dbReference>
<sequence>MNPTRHERYSIYFFTFSTSMFWFSLYAYIAELSTYANTLGASYKMIGIITGSYGLTQLLLRIPLGIFSDMLGKRKIFIILGLFVATISALITFFFPSQLSLLATRSLAGVSAATWVIFTVTFSSYYKKEEATKAIGLMNSYNAVGQLTAMAMGAVVSYTFGTRYLFLLAAIGGIVGLLSALFIYEKPVAIRKSNFRDYMEVAKNRQLQVVSLLSILSQLITFATAFGFVPILAKNLGAKNVQLSLLTALAIIPAIFISRLAGSYFPSRFGRRRTISVGFIISAFLCILMPWIGHLWLLYVAQFLSGIGRSLVFPLLMGLGIEHIDQEKRATAMGMFQAIYGIGMVFGPMLLGFIAFTYGLIAGFAVTGAIGLLGLLITLIYIEKKPTRNVA</sequence>
<comment type="subcellular location">
    <subcellularLocation>
        <location evidence="1">Cell membrane</location>
        <topology evidence="1">Multi-pass membrane protein</topology>
    </subcellularLocation>
</comment>
<feature type="transmembrane region" description="Helical" evidence="7">
    <location>
        <begin position="107"/>
        <end position="126"/>
    </location>
</feature>
<dbReference type="InterPro" id="IPR001958">
    <property type="entry name" value="Tet-R_TetA/multi-R_MdtG-like"/>
</dbReference>
<protein>
    <submittedName>
        <fullName evidence="9">MFS transporter</fullName>
    </submittedName>
</protein>
<keyword evidence="3" id="KW-1003">Cell membrane</keyword>
<keyword evidence="6 7" id="KW-0472">Membrane</keyword>
<accession>A0A3P7PS45</accession>
<dbReference type="Proteomes" id="UP000279029">
    <property type="component" value="Chromosome"/>
</dbReference>
<dbReference type="Gene3D" id="1.20.1250.20">
    <property type="entry name" value="MFS general substrate transporter like domains"/>
    <property type="match status" value="2"/>
</dbReference>
<evidence type="ECO:0000313" key="10">
    <source>
        <dbReference type="Proteomes" id="UP000279029"/>
    </source>
</evidence>
<evidence type="ECO:0000256" key="6">
    <source>
        <dbReference type="ARBA" id="ARBA00023136"/>
    </source>
</evidence>
<feature type="transmembrane region" description="Helical" evidence="7">
    <location>
        <begin position="209"/>
        <end position="231"/>
    </location>
</feature>
<feature type="transmembrane region" description="Helical" evidence="7">
    <location>
        <begin position="41"/>
        <end position="64"/>
    </location>
</feature>
<dbReference type="InterPro" id="IPR020846">
    <property type="entry name" value="MFS_dom"/>
</dbReference>
<feature type="transmembrane region" description="Helical" evidence="7">
    <location>
        <begin position="333"/>
        <end position="354"/>
    </location>
</feature>
<dbReference type="PROSITE" id="PS50850">
    <property type="entry name" value="MFS"/>
    <property type="match status" value="1"/>
</dbReference>
<reference evidence="9 10" key="1">
    <citation type="submission" date="2018-09" db="EMBL/GenBank/DDBJ databases">
        <authorList>
            <person name="Postec A."/>
        </authorList>
    </citation>
    <scope>NUCLEOTIDE SEQUENCE [LARGE SCALE GENOMIC DNA]</scope>
    <source>
        <strain evidence="9">70B-A</strain>
    </source>
</reference>
<evidence type="ECO:0000256" key="5">
    <source>
        <dbReference type="ARBA" id="ARBA00022989"/>
    </source>
</evidence>
<feature type="transmembrane region" description="Helical" evidence="7">
    <location>
        <begin position="360"/>
        <end position="382"/>
    </location>
</feature>
<keyword evidence="4 7" id="KW-0812">Transmembrane</keyword>
<dbReference type="KEGG" id="cbar:PATL70BA_1142"/>
<evidence type="ECO:0000256" key="4">
    <source>
        <dbReference type="ARBA" id="ARBA00022692"/>
    </source>
</evidence>
<keyword evidence="10" id="KW-1185">Reference proteome</keyword>
<dbReference type="SUPFAM" id="SSF103473">
    <property type="entry name" value="MFS general substrate transporter"/>
    <property type="match status" value="1"/>
</dbReference>
<dbReference type="AlphaFoldDB" id="A0A3P7PS45"/>
<feature type="domain" description="Major facilitator superfamily (MFS) profile" evidence="8">
    <location>
        <begin position="10"/>
        <end position="386"/>
    </location>
</feature>
<feature type="transmembrane region" description="Helical" evidence="7">
    <location>
        <begin position="274"/>
        <end position="293"/>
    </location>
</feature>
<dbReference type="InterPro" id="IPR011701">
    <property type="entry name" value="MFS"/>
</dbReference>
<evidence type="ECO:0000256" key="3">
    <source>
        <dbReference type="ARBA" id="ARBA00022475"/>
    </source>
</evidence>
<feature type="transmembrane region" description="Helical" evidence="7">
    <location>
        <begin position="299"/>
        <end position="321"/>
    </location>
</feature>
<gene>
    <name evidence="9" type="ORF">PATL70BA_1142</name>
</gene>
<feature type="transmembrane region" description="Helical" evidence="7">
    <location>
        <begin position="164"/>
        <end position="184"/>
    </location>
</feature>
<dbReference type="PANTHER" id="PTHR43124:SF3">
    <property type="entry name" value="CHLORAMPHENICOL EFFLUX PUMP RV0191"/>
    <property type="match status" value="1"/>
</dbReference>
<feature type="transmembrane region" description="Helical" evidence="7">
    <location>
        <begin position="76"/>
        <end position="95"/>
    </location>
</feature>
<dbReference type="CDD" id="cd17490">
    <property type="entry name" value="MFS_YxlH_like"/>
    <property type="match status" value="1"/>
</dbReference>
<organism evidence="9 10">
    <name type="scientific">Petrocella atlantisensis</name>
    <dbReference type="NCBI Taxonomy" id="2173034"/>
    <lineage>
        <taxon>Bacteria</taxon>
        <taxon>Bacillati</taxon>
        <taxon>Bacillota</taxon>
        <taxon>Clostridia</taxon>
        <taxon>Lachnospirales</taxon>
        <taxon>Vallitaleaceae</taxon>
        <taxon>Petrocella</taxon>
    </lineage>
</organism>
<name>A0A3P7PS45_9FIRM</name>
<dbReference type="Pfam" id="PF07690">
    <property type="entry name" value="MFS_1"/>
    <property type="match status" value="2"/>
</dbReference>
<evidence type="ECO:0000313" key="9">
    <source>
        <dbReference type="EMBL" id="VDN47017.1"/>
    </source>
</evidence>
<evidence type="ECO:0000256" key="7">
    <source>
        <dbReference type="SAM" id="Phobius"/>
    </source>
</evidence>